<evidence type="ECO:0000256" key="6">
    <source>
        <dbReference type="ARBA" id="ARBA00022967"/>
    </source>
</evidence>
<comment type="similarity">
    <text evidence="3 10">Belongs to the cytochrome c oxidase bacterial subunit CtaF family.</text>
</comment>
<evidence type="ECO:0000256" key="4">
    <source>
        <dbReference type="ARBA" id="ARBA00022475"/>
    </source>
</evidence>
<evidence type="ECO:0000256" key="2">
    <source>
        <dbReference type="ARBA" id="ARBA00004651"/>
    </source>
</evidence>
<comment type="subunit">
    <text evidence="10">Associates with subunits I, II and III to form cytochrome c oxidase.</text>
</comment>
<evidence type="ECO:0000256" key="10">
    <source>
        <dbReference type="PIRNR" id="PIRNR017385"/>
    </source>
</evidence>
<dbReference type="PIRSF" id="PIRSF017385">
    <property type="entry name" value="CtaF"/>
    <property type="match status" value="1"/>
</dbReference>
<evidence type="ECO:0000256" key="8">
    <source>
        <dbReference type="ARBA" id="ARBA00023136"/>
    </source>
</evidence>
<dbReference type="OrthoDB" id="5244617at2"/>
<dbReference type="eggNOG" id="ENOG5032TTI">
    <property type="taxonomic scope" value="Bacteria"/>
</dbReference>
<protein>
    <recommendedName>
        <fullName evidence="10">Cytochrome c oxidase polypeptide 4</fullName>
        <ecNumber evidence="10">7.1.1.9</ecNumber>
    </recommendedName>
    <alternativeName>
        <fullName evidence="10">Cytochrome aa3 subunit 4</fullName>
    </alternativeName>
    <alternativeName>
        <fullName evidence="10">Cytochrome c oxidase polypeptide IV</fullName>
    </alternativeName>
</protein>
<evidence type="ECO:0000313" key="12">
    <source>
        <dbReference type="EMBL" id="EKX89801.1"/>
    </source>
</evidence>
<keyword evidence="5 11" id="KW-0812">Transmembrane</keyword>
<dbReference type="InterPro" id="IPR021050">
    <property type="entry name" value="Cyt_c_oxidase_su4_actinobac"/>
</dbReference>
<proteinExistence type="inferred from homology"/>
<evidence type="ECO:0000313" key="13">
    <source>
        <dbReference type="Proteomes" id="UP000010445"/>
    </source>
</evidence>
<organism evidence="12 13">
    <name type="scientific">Corynebacterium durum F0235</name>
    <dbReference type="NCBI Taxonomy" id="1035195"/>
    <lineage>
        <taxon>Bacteria</taxon>
        <taxon>Bacillati</taxon>
        <taxon>Actinomycetota</taxon>
        <taxon>Actinomycetes</taxon>
        <taxon>Mycobacteriales</taxon>
        <taxon>Corynebacteriaceae</taxon>
        <taxon>Corynebacterium</taxon>
    </lineage>
</organism>
<evidence type="ECO:0000256" key="5">
    <source>
        <dbReference type="ARBA" id="ARBA00022692"/>
    </source>
</evidence>
<comment type="catalytic activity">
    <reaction evidence="9 10">
        <text>4 Fe(II)-[cytochrome c] + O2 + 8 H(+)(in) = 4 Fe(III)-[cytochrome c] + 2 H2O + 4 H(+)(out)</text>
        <dbReference type="Rhea" id="RHEA:11436"/>
        <dbReference type="Rhea" id="RHEA-COMP:10350"/>
        <dbReference type="Rhea" id="RHEA-COMP:14399"/>
        <dbReference type="ChEBI" id="CHEBI:15377"/>
        <dbReference type="ChEBI" id="CHEBI:15378"/>
        <dbReference type="ChEBI" id="CHEBI:15379"/>
        <dbReference type="ChEBI" id="CHEBI:29033"/>
        <dbReference type="ChEBI" id="CHEBI:29034"/>
        <dbReference type="EC" id="7.1.1.9"/>
    </reaction>
</comment>
<keyword evidence="8 10" id="KW-0472">Membrane</keyword>
<comment type="function">
    <text evidence="1 10">Part of cytochrome c oxidase, its function is unknown.</text>
</comment>
<dbReference type="RefSeq" id="WP_006063933.1">
    <property type="nucleotide sequence ID" value="NZ_KB290831.1"/>
</dbReference>
<dbReference type="Pfam" id="PF12270">
    <property type="entry name" value="Cyt_c_ox_IV"/>
    <property type="match status" value="1"/>
</dbReference>
<keyword evidence="7 11" id="KW-1133">Transmembrane helix</keyword>
<dbReference type="GO" id="GO:0022900">
    <property type="term" value="P:electron transport chain"/>
    <property type="evidence" value="ECO:0007669"/>
    <property type="project" value="InterPro"/>
</dbReference>
<evidence type="ECO:0000256" key="1">
    <source>
        <dbReference type="ARBA" id="ARBA00002536"/>
    </source>
</evidence>
<dbReference type="GO" id="GO:0005886">
    <property type="term" value="C:plasma membrane"/>
    <property type="evidence" value="ECO:0007669"/>
    <property type="project" value="UniProtKB-SubCell"/>
</dbReference>
<evidence type="ECO:0000256" key="9">
    <source>
        <dbReference type="ARBA" id="ARBA00047816"/>
    </source>
</evidence>
<feature type="transmembrane region" description="Helical" evidence="11">
    <location>
        <begin position="114"/>
        <end position="134"/>
    </location>
</feature>
<feature type="transmembrane region" description="Helical" evidence="11">
    <location>
        <begin position="40"/>
        <end position="62"/>
    </location>
</feature>
<keyword evidence="6 10" id="KW-1278">Translocase</keyword>
<gene>
    <name evidence="12" type="ORF">HMPREF9997_01704</name>
</gene>
<feature type="transmembrane region" description="Helical" evidence="11">
    <location>
        <begin position="83"/>
        <end position="108"/>
    </location>
</feature>
<keyword evidence="4 10" id="KW-1003">Cell membrane</keyword>
<evidence type="ECO:0000256" key="7">
    <source>
        <dbReference type="ARBA" id="ARBA00022989"/>
    </source>
</evidence>
<dbReference type="STRING" id="1035195.HMPREF9997_01704"/>
<dbReference type="AlphaFoldDB" id="L1MFX0"/>
<name>L1MFX0_9CORY</name>
<dbReference type="Proteomes" id="UP000010445">
    <property type="component" value="Unassembled WGS sequence"/>
</dbReference>
<dbReference type="HOGENOM" id="CLU_145919_0_0_11"/>
<dbReference type="PATRIC" id="fig|1035195.3.peg.1539"/>
<dbReference type="GO" id="GO:0004129">
    <property type="term" value="F:cytochrome-c oxidase activity"/>
    <property type="evidence" value="ECO:0007669"/>
    <property type="project" value="UniProtKB-EC"/>
</dbReference>
<comment type="caution">
    <text evidence="12">The sequence shown here is derived from an EMBL/GenBank/DDBJ whole genome shotgun (WGS) entry which is preliminary data.</text>
</comment>
<dbReference type="EMBL" id="AMEM01000022">
    <property type="protein sequence ID" value="EKX89801.1"/>
    <property type="molecule type" value="Genomic_DNA"/>
</dbReference>
<evidence type="ECO:0000256" key="3">
    <source>
        <dbReference type="ARBA" id="ARBA00006870"/>
    </source>
</evidence>
<dbReference type="EC" id="7.1.1.9" evidence="10"/>
<reference evidence="12 13" key="1">
    <citation type="submission" date="2012-05" db="EMBL/GenBank/DDBJ databases">
        <authorList>
            <person name="Weinstock G."/>
            <person name="Sodergren E."/>
            <person name="Lobos E.A."/>
            <person name="Fulton L."/>
            <person name="Fulton R."/>
            <person name="Courtney L."/>
            <person name="Fronick C."/>
            <person name="O'Laughlin M."/>
            <person name="Godfrey J."/>
            <person name="Wilson R.M."/>
            <person name="Miner T."/>
            <person name="Farmer C."/>
            <person name="Delehaunty K."/>
            <person name="Cordes M."/>
            <person name="Minx P."/>
            <person name="Tomlinson C."/>
            <person name="Chen J."/>
            <person name="Wollam A."/>
            <person name="Pepin K.H."/>
            <person name="Bhonagiri V."/>
            <person name="Zhang X."/>
            <person name="Suruliraj S."/>
            <person name="Warren W."/>
            <person name="Mitreva M."/>
            <person name="Mardis E.R."/>
            <person name="Wilson R.K."/>
        </authorList>
    </citation>
    <scope>NUCLEOTIDE SEQUENCE [LARGE SCALE GENOMIC DNA]</scope>
    <source>
        <strain evidence="12 13">F0235</strain>
    </source>
</reference>
<accession>L1MFX0</accession>
<comment type="subcellular location">
    <subcellularLocation>
        <location evidence="2">Cell membrane</location>
        <topology evidence="2">Multi-pass membrane protein</topology>
    </subcellularLocation>
</comment>
<feature type="transmembrane region" description="Helical" evidence="11">
    <location>
        <begin position="7"/>
        <end position="25"/>
    </location>
</feature>
<keyword evidence="13" id="KW-1185">Reference proteome</keyword>
<evidence type="ECO:0000256" key="11">
    <source>
        <dbReference type="SAM" id="Phobius"/>
    </source>
</evidence>
<sequence>MKSSAKIFYGLTVFMGIMAVIYILATRNVSDTGSVQGLEWAGATGLALAAGLTLMLGAYFHFTERRIDILPQDWEEAEIEDGAGMLGFFSPGSIWPFVMCVGIGIMGYAIAFMAYWLLLLGAVILIWSGIMLNLQYIMPKEKH</sequence>